<dbReference type="OrthoDB" id="3173389at2"/>
<sequence>MEKIRRDDNCLVNPIILFVLILAFSIILFITDDIGYYIMIGISMFLTLTFSLKQFIKQLATVLILLIVGKTLTIIDLGIGGNAILGLVEIVLKLFPIFIIGGILVNTSPLKMMSSLKFLHIPNVFALSIVIGMKFISEMGLRLKEIKNGMKVRGLRLSPLHPIRSFELYFIPLIYKCLQVSETLTSSIISKGAEYRGERTNYHKITFKFFDIVFLLLAIFLLWRSI</sequence>
<dbReference type="AlphaFoldDB" id="A0A133KBQ3"/>
<feature type="transmembrane region" description="Helical" evidence="5">
    <location>
        <begin position="118"/>
        <end position="136"/>
    </location>
</feature>
<keyword evidence="7" id="KW-1185">Reference proteome</keyword>
<dbReference type="GO" id="GO:0005886">
    <property type="term" value="C:plasma membrane"/>
    <property type="evidence" value="ECO:0007669"/>
    <property type="project" value="TreeGrafter"/>
</dbReference>
<name>A0A133KBQ3_9FIRM</name>
<comment type="subcellular location">
    <subcellularLocation>
        <location evidence="1">Membrane</location>
        <topology evidence="1">Multi-pass membrane protein</topology>
    </subcellularLocation>
</comment>
<evidence type="ECO:0000256" key="1">
    <source>
        <dbReference type="ARBA" id="ARBA00004141"/>
    </source>
</evidence>
<dbReference type="PATRIC" id="fig|33036.3.peg.1570"/>
<reference evidence="7" key="1">
    <citation type="submission" date="2016-01" db="EMBL/GenBank/DDBJ databases">
        <authorList>
            <person name="Mitreva M."/>
            <person name="Pepin K.H."/>
            <person name="Mihindukulasuriya K.A."/>
            <person name="Fulton R."/>
            <person name="Fronick C."/>
            <person name="O'Laughlin M."/>
            <person name="Miner T."/>
            <person name="Herter B."/>
            <person name="Rosa B.A."/>
            <person name="Cordes M."/>
            <person name="Tomlinson C."/>
            <person name="Wollam A."/>
            <person name="Palsikar V.B."/>
            <person name="Mardis E.R."/>
            <person name="Wilson R.K."/>
        </authorList>
    </citation>
    <scope>NUCLEOTIDE SEQUENCE [LARGE SCALE GENOMIC DNA]</scope>
    <source>
        <strain evidence="7">MJR8151</strain>
    </source>
</reference>
<feature type="transmembrane region" description="Helical" evidence="5">
    <location>
        <begin position="36"/>
        <end position="52"/>
    </location>
</feature>
<comment type="caution">
    <text evidence="6">The sequence shown here is derived from an EMBL/GenBank/DDBJ whole genome shotgun (WGS) entry which is preliminary data.</text>
</comment>
<dbReference type="InterPro" id="IPR003339">
    <property type="entry name" value="ABC/ECF_trnsptr_transmembrane"/>
</dbReference>
<accession>A0A133KBQ3</accession>
<dbReference type="PANTHER" id="PTHR33514">
    <property type="entry name" value="PROTEIN ABCI12, CHLOROPLASTIC"/>
    <property type="match status" value="1"/>
</dbReference>
<feature type="transmembrane region" description="Helical" evidence="5">
    <location>
        <begin position="12"/>
        <end position="30"/>
    </location>
</feature>
<feature type="transmembrane region" description="Helical" evidence="5">
    <location>
        <begin position="59"/>
        <end position="79"/>
    </location>
</feature>
<dbReference type="RefSeq" id="WP_060929763.1">
    <property type="nucleotide sequence ID" value="NZ_KQ955288.1"/>
</dbReference>
<keyword evidence="4 5" id="KW-0472">Membrane</keyword>
<dbReference type="CDD" id="cd16914">
    <property type="entry name" value="EcfT"/>
    <property type="match status" value="1"/>
</dbReference>
<keyword evidence="2 5" id="KW-0812">Transmembrane</keyword>
<feature type="transmembrane region" description="Helical" evidence="5">
    <location>
        <begin position="205"/>
        <end position="223"/>
    </location>
</feature>
<evidence type="ECO:0000256" key="2">
    <source>
        <dbReference type="ARBA" id="ARBA00022692"/>
    </source>
</evidence>
<proteinExistence type="predicted"/>
<evidence type="ECO:0000313" key="6">
    <source>
        <dbReference type="EMBL" id="KWZ76993.1"/>
    </source>
</evidence>
<gene>
    <name evidence="6" type="ORF">HMPREF3200_01586</name>
</gene>
<dbReference type="PANTHER" id="PTHR33514:SF13">
    <property type="entry name" value="PROTEIN ABCI12, CHLOROPLASTIC"/>
    <property type="match status" value="1"/>
</dbReference>
<evidence type="ECO:0000256" key="5">
    <source>
        <dbReference type="SAM" id="Phobius"/>
    </source>
</evidence>
<protein>
    <submittedName>
        <fullName evidence="6">Cobalt transport protein</fullName>
    </submittedName>
</protein>
<evidence type="ECO:0000256" key="3">
    <source>
        <dbReference type="ARBA" id="ARBA00022989"/>
    </source>
</evidence>
<dbReference type="Pfam" id="PF02361">
    <property type="entry name" value="CbiQ"/>
    <property type="match status" value="1"/>
</dbReference>
<evidence type="ECO:0000313" key="7">
    <source>
        <dbReference type="Proteomes" id="UP000070383"/>
    </source>
</evidence>
<dbReference type="EMBL" id="LRPM01000061">
    <property type="protein sequence ID" value="KWZ76993.1"/>
    <property type="molecule type" value="Genomic_DNA"/>
</dbReference>
<organism evidence="6 7">
    <name type="scientific">Anaerococcus tetradius</name>
    <dbReference type="NCBI Taxonomy" id="33036"/>
    <lineage>
        <taxon>Bacteria</taxon>
        <taxon>Bacillati</taxon>
        <taxon>Bacillota</taxon>
        <taxon>Tissierellia</taxon>
        <taxon>Tissierellales</taxon>
        <taxon>Peptoniphilaceae</taxon>
        <taxon>Anaerococcus</taxon>
    </lineage>
</organism>
<evidence type="ECO:0000256" key="4">
    <source>
        <dbReference type="ARBA" id="ARBA00023136"/>
    </source>
</evidence>
<keyword evidence="3 5" id="KW-1133">Transmembrane helix</keyword>
<dbReference type="STRING" id="33036.HMPREF3200_01586"/>
<feature type="transmembrane region" description="Helical" evidence="5">
    <location>
        <begin position="85"/>
        <end position="106"/>
    </location>
</feature>
<dbReference type="Proteomes" id="UP000070383">
    <property type="component" value="Unassembled WGS sequence"/>
</dbReference>